<feature type="region of interest" description="Disordered" evidence="1">
    <location>
        <begin position="92"/>
        <end position="117"/>
    </location>
</feature>
<reference evidence="3" key="1">
    <citation type="journal article" date="2016" name="Genome Announc.">
        <title>Draft genome sequences of fungus Aspergillus calidoustus.</title>
        <authorList>
            <person name="Horn F."/>
            <person name="Linde J."/>
            <person name="Mattern D.J."/>
            <person name="Walther G."/>
            <person name="Guthke R."/>
            <person name="Scherlach K."/>
            <person name="Martin K."/>
            <person name="Brakhage A.A."/>
            <person name="Petzke L."/>
            <person name="Valiante V."/>
        </authorList>
    </citation>
    <scope>NUCLEOTIDE SEQUENCE [LARGE SCALE GENOMIC DNA]</scope>
    <source>
        <strain evidence="3">SF006504</strain>
    </source>
</reference>
<organism evidence="2 3">
    <name type="scientific">Aspergillus calidoustus</name>
    <dbReference type="NCBI Taxonomy" id="454130"/>
    <lineage>
        <taxon>Eukaryota</taxon>
        <taxon>Fungi</taxon>
        <taxon>Dikarya</taxon>
        <taxon>Ascomycota</taxon>
        <taxon>Pezizomycotina</taxon>
        <taxon>Eurotiomycetes</taxon>
        <taxon>Eurotiomycetidae</taxon>
        <taxon>Eurotiales</taxon>
        <taxon>Aspergillaceae</taxon>
        <taxon>Aspergillus</taxon>
        <taxon>Aspergillus subgen. Nidulantes</taxon>
    </lineage>
</organism>
<feature type="compositionally biased region" description="Polar residues" evidence="1">
    <location>
        <begin position="92"/>
        <end position="101"/>
    </location>
</feature>
<dbReference type="AlphaFoldDB" id="A0A0U5FNW6"/>
<accession>A0A0U5FNW6</accession>
<proteinExistence type="predicted"/>
<dbReference type="Proteomes" id="UP000054771">
    <property type="component" value="Unassembled WGS sequence"/>
</dbReference>
<keyword evidence="3" id="KW-1185">Reference proteome</keyword>
<evidence type="ECO:0000313" key="3">
    <source>
        <dbReference type="Proteomes" id="UP000054771"/>
    </source>
</evidence>
<dbReference type="EMBL" id="CDMC01000001">
    <property type="protein sequence ID" value="CEL01201.1"/>
    <property type="molecule type" value="Genomic_DNA"/>
</dbReference>
<feature type="region of interest" description="Disordered" evidence="1">
    <location>
        <begin position="1"/>
        <end position="34"/>
    </location>
</feature>
<evidence type="ECO:0000313" key="2">
    <source>
        <dbReference type="EMBL" id="CEL01201.1"/>
    </source>
</evidence>
<evidence type="ECO:0008006" key="4">
    <source>
        <dbReference type="Google" id="ProtNLM"/>
    </source>
</evidence>
<evidence type="ECO:0000256" key="1">
    <source>
        <dbReference type="SAM" id="MobiDB-lite"/>
    </source>
</evidence>
<name>A0A0U5FNW6_ASPCI</name>
<protein>
    <recommendedName>
        <fullName evidence="4">Nanos-type domain-containing protein</fullName>
    </recommendedName>
</protein>
<sequence>MGIPMYGDGDEDRENGDDHKKPPAESPNTLVTENGRPLHCAFCRRPGHVVTVCPYARHYNRAAAAVETERRRRFHSMALACWLSEGYMGRGATNSLAQAPSRQDENEPNGHNSSSRQ</sequence>
<gene>
    <name evidence="2" type="ORF">ASPCAL00789</name>
</gene>